<dbReference type="InterPro" id="IPR056642">
    <property type="entry name" value="DUF7740"/>
</dbReference>
<dbReference type="Pfam" id="PF24886">
    <property type="entry name" value="DUF7740"/>
    <property type="match status" value="1"/>
</dbReference>
<feature type="domain" description="DUF7740" evidence="1">
    <location>
        <begin position="17"/>
        <end position="81"/>
    </location>
</feature>
<protein>
    <recommendedName>
        <fullName evidence="1">DUF7740 domain-containing protein</fullName>
    </recommendedName>
</protein>
<sequence length="120" mass="13498">MQFTAYEVICASVYGHWPEAVTTLELAQVCALIDGRDPDDAMRACAAKIAYRTKDKQLQSILLTMVIAEYPSNILLSLDQRVGVMLKNLRKNGGELFEYDSYEAMKLALKKPRLSLVPTR</sequence>
<dbReference type="Proteomes" id="UP000229077">
    <property type="component" value="Segment"/>
</dbReference>
<evidence type="ECO:0000313" key="3">
    <source>
        <dbReference type="Proteomes" id="UP000229077"/>
    </source>
</evidence>
<gene>
    <name evidence="2" type="ORF">REXELLA_35</name>
</gene>
<reference evidence="2 3" key="1">
    <citation type="submission" date="2017-06" db="EMBL/GenBank/DDBJ databases">
        <authorList>
            <person name="Kim H.J."/>
            <person name="Triplett B.A."/>
        </authorList>
    </citation>
    <scope>NUCLEOTIDE SEQUENCE [LARGE SCALE GENOMIC DNA]</scope>
</reference>
<accession>A0A191ZCZ9</accession>
<dbReference type="EMBL" id="KX098390">
    <property type="protein sequence ID" value="ANJ65264.1"/>
    <property type="molecule type" value="Genomic_DNA"/>
</dbReference>
<name>A0A191ZCZ9_9CAUD</name>
<proteinExistence type="predicted"/>
<evidence type="ECO:0000313" key="2">
    <source>
        <dbReference type="EMBL" id="ANJ65264.1"/>
    </source>
</evidence>
<organism evidence="2 3">
    <name type="scientific">Erwinia phage vB_EamP_Rexella</name>
    <dbReference type="NCBI Taxonomy" id="1852642"/>
    <lineage>
        <taxon>Viruses</taxon>
        <taxon>Duplodnaviria</taxon>
        <taxon>Heunggongvirae</taxon>
        <taxon>Uroviricota</taxon>
        <taxon>Caudoviricetes</taxon>
        <taxon>Schitoviridae</taxon>
        <taxon>Erskinevirinae</taxon>
        <taxon>Johnsonvirus</taxon>
        <taxon>Johnsonvirus frozen</taxon>
    </lineage>
</organism>
<evidence type="ECO:0000259" key="1">
    <source>
        <dbReference type="Pfam" id="PF24886"/>
    </source>
</evidence>